<keyword evidence="1" id="KW-0732">Signal</keyword>
<reference evidence="2 3" key="1">
    <citation type="journal article" date="2010" name="J. Bacteriol.">
        <title>Genome sequence of Fulvimarina pelagi HTCC2506T, a Mn(II)-oxidizing alphaproteobacterium possessing an aerobic anoxygenic photosynthetic gene cluster and Xanthorhodopsin.</title>
        <authorList>
            <person name="Kang I."/>
            <person name="Oh H.M."/>
            <person name="Lim S.I."/>
            <person name="Ferriera S."/>
            <person name="Giovannoni S.J."/>
            <person name="Cho J.C."/>
        </authorList>
    </citation>
    <scope>NUCLEOTIDE SEQUENCE [LARGE SCALE GENOMIC DNA]</scope>
    <source>
        <strain evidence="2 3">HTCC2506</strain>
    </source>
</reference>
<dbReference type="eggNOG" id="COG1192">
    <property type="taxonomic scope" value="Bacteria"/>
</dbReference>
<organism evidence="2 3">
    <name type="scientific">Fulvimarina pelagi HTCC2506</name>
    <dbReference type="NCBI Taxonomy" id="314231"/>
    <lineage>
        <taxon>Bacteria</taxon>
        <taxon>Pseudomonadati</taxon>
        <taxon>Pseudomonadota</taxon>
        <taxon>Alphaproteobacteria</taxon>
        <taxon>Hyphomicrobiales</taxon>
        <taxon>Aurantimonadaceae</taxon>
        <taxon>Fulvimarina</taxon>
    </lineage>
</organism>
<keyword evidence="3" id="KW-1185">Reference proteome</keyword>
<dbReference type="SUPFAM" id="SSF52540">
    <property type="entry name" value="P-loop containing nucleoside triphosphate hydrolases"/>
    <property type="match status" value="1"/>
</dbReference>
<comment type="caution">
    <text evidence="2">The sequence shown here is derived from an EMBL/GenBank/DDBJ whole genome shotgun (WGS) entry which is preliminary data.</text>
</comment>
<evidence type="ECO:0000313" key="3">
    <source>
        <dbReference type="Proteomes" id="UP000004310"/>
    </source>
</evidence>
<dbReference type="RefSeq" id="WP_007066576.1">
    <property type="nucleotide sequence ID" value="NZ_DS022272.1"/>
</dbReference>
<evidence type="ECO:0000313" key="2">
    <source>
        <dbReference type="EMBL" id="EAU42602.1"/>
    </source>
</evidence>
<dbReference type="HOGENOM" id="CLU_1183649_0_0_5"/>
<dbReference type="EMBL" id="AATP01000001">
    <property type="protein sequence ID" value="EAU42602.1"/>
    <property type="molecule type" value="Genomic_DNA"/>
</dbReference>
<sequence length="234" mass="24834">MVPVIAIGSLKSSGATTLAMTLAGVAAAANIPVTVIDAARDADLADWAAKPGCPGKIRVIRENDLNAIESILRGARRRGESVIIDCGSDRKILRFAERMADRTLIPVRFSPLSAFAALSTDRLFDATAEAGRPGRERAFVASAITPIHSRIARAVETMIEKSTTRRLPVGLSMRAAYEAPFLSGGTLFTLEDAEAPSLDRARAEAAMLAYEVGILRMTSAPTDLPRGTDTKIAA</sequence>
<dbReference type="AlphaFoldDB" id="Q0G6W2"/>
<dbReference type="InterPro" id="IPR027417">
    <property type="entry name" value="P-loop_NTPase"/>
</dbReference>
<name>Q0G6W2_9HYPH</name>
<dbReference type="STRING" id="217511.GCA_001463845_00207"/>
<feature type="chain" id="PRO_5004172269" evidence="1">
    <location>
        <begin position="29"/>
        <end position="234"/>
    </location>
</feature>
<proteinExistence type="predicted"/>
<dbReference type="Gene3D" id="3.40.50.300">
    <property type="entry name" value="P-loop containing nucleotide triphosphate hydrolases"/>
    <property type="match status" value="1"/>
</dbReference>
<evidence type="ECO:0000256" key="1">
    <source>
        <dbReference type="SAM" id="SignalP"/>
    </source>
</evidence>
<protein>
    <submittedName>
        <fullName evidence="2">ParA-like protein</fullName>
    </submittedName>
</protein>
<accession>Q0G6W2</accession>
<feature type="signal peptide" evidence="1">
    <location>
        <begin position="1"/>
        <end position="28"/>
    </location>
</feature>
<dbReference type="Proteomes" id="UP000004310">
    <property type="component" value="Unassembled WGS sequence"/>
</dbReference>
<gene>
    <name evidence="2" type="ORF">FP2506_07171</name>
</gene>